<dbReference type="EMBL" id="BMXR01000007">
    <property type="protein sequence ID" value="GGX60444.1"/>
    <property type="molecule type" value="Genomic_DNA"/>
</dbReference>
<sequence>MIEAGVLVPLKKGLYVLGPEWRQGPLSLPLIGNHLYGPSCVSLEWALAWHGVIPEGVISVTSVTSRRGKHYETPVGHFSYQHVPVSLLFVGARLEEVDERTFCLLAGPTKALCGKVLPTRNLRLFSAFGFELTLSAKKKSVQTEVESAFLKKTSSLYDLAAAGKKTIKIKLEVDKDPPQGFATEERLLIQPFSFYTKCFALPDLFADKMHALLYRQWKNRVKGRDWFDFEWYVRQGVPLGLKHFVERGCQSEDLKAHSLSTDEFLALLHERIDSQDVRSARQDVISFVPDPGAVEIWSRDYFHTHADMVRFA</sequence>
<dbReference type="Proteomes" id="UP000626148">
    <property type="component" value="Unassembled WGS sequence"/>
</dbReference>
<gene>
    <name evidence="1" type="ORF">GCM10007392_30580</name>
</gene>
<proteinExistence type="predicted"/>
<protein>
    <recommendedName>
        <fullName evidence="3">Transcriptional regulator, AbiEi antitoxin, Type IV TA system</fullName>
    </recommendedName>
</protein>
<name>A0A918NE30_9GAMM</name>
<dbReference type="AlphaFoldDB" id="A0A918NE30"/>
<evidence type="ECO:0000313" key="1">
    <source>
        <dbReference type="EMBL" id="GGX60444.1"/>
    </source>
</evidence>
<evidence type="ECO:0000313" key="2">
    <source>
        <dbReference type="Proteomes" id="UP000626148"/>
    </source>
</evidence>
<accession>A0A918NE30</accession>
<evidence type="ECO:0008006" key="3">
    <source>
        <dbReference type="Google" id="ProtNLM"/>
    </source>
</evidence>
<comment type="caution">
    <text evidence="1">The sequence shown here is derived from an EMBL/GenBank/DDBJ whole genome shotgun (WGS) entry which is preliminary data.</text>
</comment>
<organism evidence="1 2">
    <name type="scientific">Saccharospirillum salsuginis</name>
    <dbReference type="NCBI Taxonomy" id="418750"/>
    <lineage>
        <taxon>Bacteria</taxon>
        <taxon>Pseudomonadati</taxon>
        <taxon>Pseudomonadota</taxon>
        <taxon>Gammaproteobacteria</taxon>
        <taxon>Oceanospirillales</taxon>
        <taxon>Saccharospirillaceae</taxon>
        <taxon>Saccharospirillum</taxon>
    </lineage>
</organism>
<dbReference type="InterPro" id="IPR014942">
    <property type="entry name" value="AbiEii"/>
</dbReference>
<keyword evidence="2" id="KW-1185">Reference proteome</keyword>
<dbReference type="Pfam" id="PF08843">
    <property type="entry name" value="AbiEii"/>
    <property type="match status" value="1"/>
</dbReference>
<reference evidence="1" key="2">
    <citation type="submission" date="2020-09" db="EMBL/GenBank/DDBJ databases">
        <authorList>
            <person name="Sun Q."/>
            <person name="Kim S."/>
        </authorList>
    </citation>
    <scope>NUCLEOTIDE SEQUENCE</scope>
    <source>
        <strain evidence="1">KCTC 22169</strain>
    </source>
</reference>
<reference evidence="1" key="1">
    <citation type="journal article" date="2014" name="Int. J. Syst. Evol. Microbiol.">
        <title>Complete genome sequence of Corynebacterium casei LMG S-19264T (=DSM 44701T), isolated from a smear-ripened cheese.</title>
        <authorList>
            <consortium name="US DOE Joint Genome Institute (JGI-PGF)"/>
            <person name="Walter F."/>
            <person name="Albersmeier A."/>
            <person name="Kalinowski J."/>
            <person name="Ruckert C."/>
        </authorList>
    </citation>
    <scope>NUCLEOTIDE SEQUENCE</scope>
    <source>
        <strain evidence="1">KCTC 22169</strain>
    </source>
</reference>